<evidence type="ECO:0000256" key="1">
    <source>
        <dbReference type="SAM" id="SignalP"/>
    </source>
</evidence>
<dbReference type="OrthoDB" id="5797931at2759"/>
<keyword evidence="1" id="KW-0732">Signal</keyword>
<accession>A0A8S1HVS8</accession>
<sequence length="98" mass="10900">MLRFLTLLALVAVTLQDNAGTTIKKNYGFMDPPFCFVYHRVETSPDVFECNGNQYDCSPDTVQVGDVETFPANCDSNNDFRAFANADFKVRYAAVEAG</sequence>
<feature type="signal peptide" evidence="1">
    <location>
        <begin position="1"/>
        <end position="16"/>
    </location>
</feature>
<feature type="chain" id="PRO_5035808149" evidence="1">
    <location>
        <begin position="17"/>
        <end position="98"/>
    </location>
</feature>
<dbReference type="Proteomes" id="UP000835052">
    <property type="component" value="Unassembled WGS sequence"/>
</dbReference>
<comment type="caution">
    <text evidence="2">The sequence shown here is derived from an EMBL/GenBank/DDBJ whole genome shotgun (WGS) entry which is preliminary data.</text>
</comment>
<protein>
    <submittedName>
        <fullName evidence="2">Uncharacterized protein</fullName>
    </submittedName>
</protein>
<proteinExistence type="predicted"/>
<dbReference type="AlphaFoldDB" id="A0A8S1HVS8"/>
<reference evidence="2" key="1">
    <citation type="submission" date="2020-10" db="EMBL/GenBank/DDBJ databases">
        <authorList>
            <person name="Kikuchi T."/>
        </authorList>
    </citation>
    <scope>NUCLEOTIDE SEQUENCE</scope>
    <source>
        <strain evidence="2">NKZ352</strain>
    </source>
</reference>
<evidence type="ECO:0000313" key="3">
    <source>
        <dbReference type="Proteomes" id="UP000835052"/>
    </source>
</evidence>
<dbReference type="EMBL" id="CAJGYM010000179">
    <property type="protein sequence ID" value="CAD6199504.1"/>
    <property type="molecule type" value="Genomic_DNA"/>
</dbReference>
<gene>
    <name evidence="2" type="ORF">CAUJ_LOCUS15406</name>
</gene>
<organism evidence="2 3">
    <name type="scientific">Caenorhabditis auriculariae</name>
    <dbReference type="NCBI Taxonomy" id="2777116"/>
    <lineage>
        <taxon>Eukaryota</taxon>
        <taxon>Metazoa</taxon>
        <taxon>Ecdysozoa</taxon>
        <taxon>Nematoda</taxon>
        <taxon>Chromadorea</taxon>
        <taxon>Rhabditida</taxon>
        <taxon>Rhabditina</taxon>
        <taxon>Rhabditomorpha</taxon>
        <taxon>Rhabditoidea</taxon>
        <taxon>Rhabditidae</taxon>
        <taxon>Peloderinae</taxon>
        <taxon>Caenorhabditis</taxon>
    </lineage>
</organism>
<name>A0A8S1HVS8_9PELO</name>
<keyword evidence="3" id="KW-1185">Reference proteome</keyword>
<evidence type="ECO:0000313" key="2">
    <source>
        <dbReference type="EMBL" id="CAD6199504.1"/>
    </source>
</evidence>